<accession>K9F8C2</accession>
<gene>
    <name evidence="1" type="ORF">PDIP_83880</name>
</gene>
<dbReference type="EMBL" id="AKCU01000504">
    <property type="protein sequence ID" value="EKV05339.1"/>
    <property type="molecule type" value="Genomic_DNA"/>
</dbReference>
<evidence type="ECO:0000313" key="2">
    <source>
        <dbReference type="Proteomes" id="UP000009886"/>
    </source>
</evidence>
<dbReference type="VEuPathDB" id="FungiDB:PDIP_83880"/>
<dbReference type="Proteomes" id="UP000009886">
    <property type="component" value="Unassembled WGS sequence"/>
</dbReference>
<dbReference type="AlphaFoldDB" id="K9F8C2"/>
<reference evidence="2" key="1">
    <citation type="journal article" date="2012" name="BMC Genomics">
        <title>Genome sequence of the necrotrophic fungus Penicillium digitatum, the main postharvest pathogen of citrus.</title>
        <authorList>
            <person name="Marcet-Houben M."/>
            <person name="Ballester A.-R."/>
            <person name="de la Fuente B."/>
            <person name="Harries E."/>
            <person name="Marcos J.F."/>
            <person name="Gonzalez-Candelas L."/>
            <person name="Gabaldon T."/>
        </authorList>
    </citation>
    <scope>NUCLEOTIDE SEQUENCE [LARGE SCALE GENOMIC DNA]</scope>
    <source>
        <strain evidence="2">Pd1 / CECT 20795</strain>
    </source>
</reference>
<proteinExistence type="predicted"/>
<dbReference type="KEGG" id="pdp:PDIP_83880"/>
<sequence length="147" mass="16222">MTLQQTEMALGIQGAKGPQPWMISYIFFALPADFETDRCLEQYDTLTKLGVNNEAKSRCRIDALIFVVYRSLLEQGLVPSTGDSRATLSFETPFKWSPVLIDGIPYTCTGNVDYAVLLGYRNHMACHLAALEAQKRDGLAGTGQLLA</sequence>
<dbReference type="HOGENOM" id="CLU_1787469_0_0_1"/>
<evidence type="ECO:0000313" key="1">
    <source>
        <dbReference type="EMBL" id="EKV05339.1"/>
    </source>
</evidence>
<protein>
    <submittedName>
        <fullName evidence="1">Uncharacterized protein</fullName>
    </submittedName>
</protein>
<name>K9F8C2_PEND1</name>
<dbReference type="OrthoDB" id="4298889at2759"/>
<organism evidence="1 2">
    <name type="scientific">Penicillium digitatum (strain Pd1 / CECT 20795)</name>
    <name type="common">Green mold</name>
    <dbReference type="NCBI Taxonomy" id="1170230"/>
    <lineage>
        <taxon>Eukaryota</taxon>
        <taxon>Fungi</taxon>
        <taxon>Dikarya</taxon>
        <taxon>Ascomycota</taxon>
        <taxon>Pezizomycotina</taxon>
        <taxon>Eurotiomycetes</taxon>
        <taxon>Eurotiomycetidae</taxon>
        <taxon>Eurotiales</taxon>
        <taxon>Aspergillaceae</taxon>
        <taxon>Penicillium</taxon>
    </lineage>
</organism>
<comment type="caution">
    <text evidence="1">The sequence shown here is derived from an EMBL/GenBank/DDBJ whole genome shotgun (WGS) entry which is preliminary data.</text>
</comment>